<dbReference type="Pfam" id="PF01522">
    <property type="entry name" value="Polysacc_deac_1"/>
    <property type="match status" value="1"/>
</dbReference>
<evidence type="ECO:0000313" key="2">
    <source>
        <dbReference type="EMBL" id="QGT99741.1"/>
    </source>
</evidence>
<dbReference type="GO" id="GO:0005975">
    <property type="term" value="P:carbohydrate metabolic process"/>
    <property type="evidence" value="ECO:0007669"/>
    <property type="project" value="InterPro"/>
</dbReference>
<protein>
    <submittedName>
        <fullName evidence="2">Polysaccharide deacetylase</fullName>
    </submittedName>
</protein>
<dbReference type="OrthoDB" id="258610at2"/>
<dbReference type="KEGG" id="salq:SYNTR_1148"/>
<dbReference type="InterPro" id="IPR011330">
    <property type="entry name" value="Glyco_hydro/deAcase_b/a-brl"/>
</dbReference>
<dbReference type="InterPro" id="IPR002509">
    <property type="entry name" value="NODB_dom"/>
</dbReference>
<dbReference type="RefSeq" id="WP_156203610.1">
    <property type="nucleotide sequence ID" value="NZ_CP046457.1"/>
</dbReference>
<dbReference type="GO" id="GO:0016810">
    <property type="term" value="F:hydrolase activity, acting on carbon-nitrogen (but not peptide) bonds"/>
    <property type="evidence" value="ECO:0007669"/>
    <property type="project" value="InterPro"/>
</dbReference>
<dbReference type="Gene3D" id="3.20.20.370">
    <property type="entry name" value="Glycoside hydrolase/deacetylase"/>
    <property type="match status" value="1"/>
</dbReference>
<sequence length="246" mass="28046">MLFIKSKAITFFISGILFISLCLAVFNFGAHPYFQNWKKEKVLITEVKTEKKAVSLTFDDGPDPINTPVVLDNLKKHNAKATFFVMGSRAEKYPDILKRIASEGHEIGNHSYSHVDFNHKDNKFLLNEIERTNAIIYQITRQKPSLFRPPGGYLSYALVELTKDKDITIAYWTYKQDSKDWRGVRANQIANHIIKNIEPGQIIILHDGTPNGLETAKAVDILVEKLSNDGYEFVTMSELIRIGNEE</sequence>
<proteinExistence type="predicted"/>
<reference evidence="3" key="1">
    <citation type="journal article" date="2019" name="Microbiology">
        <title>Complete Genome Sequence of an Uncultured Bacterium of the Candidate Phylum Bipolaricaulota.</title>
        <authorList>
            <person name="Kadnikov V.V."/>
            <person name="Mardanov A.V."/>
            <person name="Beletsky A.V."/>
            <person name="Frank Y.A."/>
            <person name="Karnachuk O.V."/>
            <person name="Ravin N.V."/>
        </authorList>
    </citation>
    <scope>NUCLEOTIDE SEQUENCE [LARGE SCALE GENOMIC DNA]</scope>
</reference>
<keyword evidence="3" id="KW-1185">Reference proteome</keyword>
<evidence type="ECO:0000313" key="3">
    <source>
        <dbReference type="Proteomes" id="UP000426444"/>
    </source>
</evidence>
<dbReference type="EMBL" id="CP046457">
    <property type="protein sequence ID" value="QGT99741.1"/>
    <property type="molecule type" value="Genomic_DNA"/>
</dbReference>
<accession>A0A6I6DK84</accession>
<dbReference type="AlphaFoldDB" id="A0A6I6DK84"/>
<dbReference type="SUPFAM" id="SSF88713">
    <property type="entry name" value="Glycoside hydrolase/deacetylase"/>
    <property type="match status" value="1"/>
</dbReference>
<dbReference type="CDD" id="cd10959">
    <property type="entry name" value="CE4_NodB_like_3"/>
    <property type="match status" value="1"/>
</dbReference>
<dbReference type="Proteomes" id="UP000426444">
    <property type="component" value="Chromosome"/>
</dbReference>
<dbReference type="PROSITE" id="PS51677">
    <property type="entry name" value="NODB"/>
    <property type="match status" value="1"/>
</dbReference>
<organism evidence="2 3">
    <name type="scientific">Candidatus Syntrophocurvum alkaliphilum</name>
    <dbReference type="NCBI Taxonomy" id="2293317"/>
    <lineage>
        <taxon>Bacteria</taxon>
        <taxon>Bacillati</taxon>
        <taxon>Bacillota</taxon>
        <taxon>Clostridia</taxon>
        <taxon>Eubacteriales</taxon>
        <taxon>Syntrophomonadaceae</taxon>
        <taxon>Candidatus Syntrophocurvum</taxon>
    </lineage>
</organism>
<dbReference type="PANTHER" id="PTHR10587">
    <property type="entry name" value="GLYCOSYL TRANSFERASE-RELATED"/>
    <property type="match status" value="1"/>
</dbReference>
<evidence type="ECO:0000259" key="1">
    <source>
        <dbReference type="PROSITE" id="PS51677"/>
    </source>
</evidence>
<gene>
    <name evidence="2" type="ORF">SYNTR_1148</name>
</gene>
<feature type="domain" description="NodB homology" evidence="1">
    <location>
        <begin position="52"/>
        <end position="234"/>
    </location>
</feature>
<dbReference type="InterPro" id="IPR050248">
    <property type="entry name" value="Polysacc_deacetylase_ArnD"/>
</dbReference>
<name>A0A6I6DK84_9FIRM</name>